<dbReference type="InterPro" id="IPR003439">
    <property type="entry name" value="ABC_transporter-like_ATP-bd"/>
</dbReference>
<dbReference type="STRING" id="1424294.Gferi_19455"/>
<dbReference type="InterPro" id="IPR017871">
    <property type="entry name" value="ABC_transporter-like_CS"/>
</dbReference>
<dbReference type="Proteomes" id="UP000095743">
    <property type="component" value="Chromosome"/>
</dbReference>
<keyword evidence="4 6" id="KW-0067">ATP-binding</keyword>
<dbReference type="PROSITE" id="PS00211">
    <property type="entry name" value="ABC_TRANSPORTER_1"/>
    <property type="match status" value="1"/>
</dbReference>
<dbReference type="GO" id="GO:0016887">
    <property type="term" value="F:ATP hydrolysis activity"/>
    <property type="evidence" value="ECO:0007669"/>
    <property type="project" value="InterPro"/>
</dbReference>
<gene>
    <name evidence="6" type="ORF">Gferi_19455</name>
</gene>
<dbReference type="SMART" id="SM00382">
    <property type="entry name" value="AAA"/>
    <property type="match status" value="1"/>
</dbReference>
<dbReference type="KEGG" id="gfe:Gferi_19455"/>
<evidence type="ECO:0000256" key="1">
    <source>
        <dbReference type="ARBA" id="ARBA00005417"/>
    </source>
</evidence>
<sequence>MIVVESLKKTYETKAKIGFLKSEKRCVEAVKKLDMEIEKGKIVGLLGINGAGKTTSIKMLSTLLLPTAGRITMDGIDAVKDSMQVKKKINMIAGGERMIYWRLTGRENLWYFGQLYGIENRVLSERIDYLLKLVGIEEKQDVPVENYSKGMKQRLQIARGLINNPDYIFMDEPTLGLDSVISRELRTHIQSIASEEGKGILLTSHYMAEIEELCDYVYILNKGEVIAKGTPKELAMIGMNKKTLYLNLERSKGNIHQILCEACTSADKTATVQAEDREGGFIITSSLDLKGIISKACIDHRLVIHKLFEEEPKLEDAIIKLSKGA</sequence>
<proteinExistence type="inferred from homology"/>
<dbReference type="Pfam" id="PF00005">
    <property type="entry name" value="ABC_tran"/>
    <property type="match status" value="1"/>
</dbReference>
<reference evidence="6 7" key="1">
    <citation type="submission" date="2016-09" db="EMBL/GenBank/DDBJ databases">
        <title>Genomic analysis reveals versatility of anaerobic energy metabolism of Geosporobacter ferrireducens IRF9 of phylum Firmicutes.</title>
        <authorList>
            <person name="Kim S.-J."/>
        </authorList>
    </citation>
    <scope>NUCLEOTIDE SEQUENCE [LARGE SCALE GENOMIC DNA]</scope>
    <source>
        <strain evidence="6 7">IRF9</strain>
    </source>
</reference>
<dbReference type="Gene3D" id="3.40.50.300">
    <property type="entry name" value="P-loop containing nucleotide triphosphate hydrolases"/>
    <property type="match status" value="1"/>
</dbReference>
<dbReference type="PROSITE" id="PS50893">
    <property type="entry name" value="ABC_TRANSPORTER_2"/>
    <property type="match status" value="1"/>
</dbReference>
<keyword evidence="2" id="KW-0813">Transport</keyword>
<dbReference type="AlphaFoldDB" id="A0A1D8GKS0"/>
<feature type="domain" description="ABC transporter" evidence="5">
    <location>
        <begin position="2"/>
        <end position="247"/>
    </location>
</feature>
<comment type="similarity">
    <text evidence="1">Belongs to the ABC transporter superfamily.</text>
</comment>
<dbReference type="PANTHER" id="PTHR42711:SF5">
    <property type="entry name" value="ABC TRANSPORTER ATP-BINDING PROTEIN NATA"/>
    <property type="match status" value="1"/>
</dbReference>
<evidence type="ECO:0000313" key="6">
    <source>
        <dbReference type="EMBL" id="AOT71515.1"/>
    </source>
</evidence>
<dbReference type="RefSeq" id="WP_069979448.1">
    <property type="nucleotide sequence ID" value="NZ_CP017269.1"/>
</dbReference>
<dbReference type="InterPro" id="IPR027417">
    <property type="entry name" value="P-loop_NTPase"/>
</dbReference>
<dbReference type="InterPro" id="IPR003593">
    <property type="entry name" value="AAA+_ATPase"/>
</dbReference>
<dbReference type="GO" id="GO:0005524">
    <property type="term" value="F:ATP binding"/>
    <property type="evidence" value="ECO:0007669"/>
    <property type="project" value="UniProtKB-KW"/>
</dbReference>
<dbReference type="OrthoDB" id="9804819at2"/>
<evidence type="ECO:0000256" key="4">
    <source>
        <dbReference type="ARBA" id="ARBA00022840"/>
    </source>
</evidence>
<dbReference type="SUPFAM" id="SSF52540">
    <property type="entry name" value="P-loop containing nucleoside triphosphate hydrolases"/>
    <property type="match status" value="1"/>
</dbReference>
<accession>A0A1D8GKS0</accession>
<evidence type="ECO:0000313" key="7">
    <source>
        <dbReference type="Proteomes" id="UP000095743"/>
    </source>
</evidence>
<dbReference type="EMBL" id="CP017269">
    <property type="protein sequence ID" value="AOT71515.1"/>
    <property type="molecule type" value="Genomic_DNA"/>
</dbReference>
<evidence type="ECO:0000259" key="5">
    <source>
        <dbReference type="PROSITE" id="PS50893"/>
    </source>
</evidence>
<evidence type="ECO:0000256" key="2">
    <source>
        <dbReference type="ARBA" id="ARBA00022448"/>
    </source>
</evidence>
<evidence type="ECO:0000256" key="3">
    <source>
        <dbReference type="ARBA" id="ARBA00022741"/>
    </source>
</evidence>
<dbReference type="PANTHER" id="PTHR42711">
    <property type="entry name" value="ABC TRANSPORTER ATP-BINDING PROTEIN"/>
    <property type="match status" value="1"/>
</dbReference>
<name>A0A1D8GKS0_9FIRM</name>
<organism evidence="6 7">
    <name type="scientific">Geosporobacter ferrireducens</name>
    <dbReference type="NCBI Taxonomy" id="1424294"/>
    <lineage>
        <taxon>Bacteria</taxon>
        <taxon>Bacillati</taxon>
        <taxon>Bacillota</taxon>
        <taxon>Clostridia</taxon>
        <taxon>Peptostreptococcales</taxon>
        <taxon>Thermotaleaceae</taxon>
        <taxon>Geosporobacter</taxon>
    </lineage>
</organism>
<dbReference type="InterPro" id="IPR050763">
    <property type="entry name" value="ABC_transporter_ATP-binding"/>
</dbReference>
<protein>
    <submittedName>
        <fullName evidence="6">Daunorubicin ABC transporter ATP-binding protein</fullName>
    </submittedName>
</protein>
<keyword evidence="7" id="KW-1185">Reference proteome</keyword>
<keyword evidence="3" id="KW-0547">Nucleotide-binding</keyword>